<feature type="domain" description="Ig-like" evidence="8">
    <location>
        <begin position="427"/>
        <end position="516"/>
    </location>
</feature>
<dbReference type="FunFam" id="2.60.40.10:FF:000107">
    <property type="entry name" value="Myosin, light chain kinase a"/>
    <property type="match status" value="1"/>
</dbReference>
<dbReference type="OrthoDB" id="7782279at2759"/>
<feature type="non-terminal residue" evidence="9">
    <location>
        <position position="1"/>
    </location>
</feature>
<dbReference type="Gene3D" id="2.60.40.10">
    <property type="entry name" value="Immunoglobulins"/>
    <property type="match status" value="4"/>
</dbReference>
<dbReference type="InterPro" id="IPR003599">
    <property type="entry name" value="Ig_sub"/>
</dbReference>
<feature type="domain" description="Ig-like" evidence="8">
    <location>
        <begin position="110"/>
        <end position="198"/>
    </location>
</feature>
<evidence type="ECO:0000256" key="7">
    <source>
        <dbReference type="ARBA" id="ARBA00023319"/>
    </source>
</evidence>
<reference evidence="9 10" key="1">
    <citation type="journal article" date="2018" name="Sci. Rep.">
        <title>Genomic signatures of local adaptation to the degree of environmental predictability in rotifers.</title>
        <authorList>
            <person name="Franch-Gras L."/>
            <person name="Hahn C."/>
            <person name="Garcia-Roger E.M."/>
            <person name="Carmona M.J."/>
            <person name="Serra M."/>
            <person name="Gomez A."/>
        </authorList>
    </citation>
    <scope>NUCLEOTIDE SEQUENCE [LARGE SCALE GENOMIC DNA]</scope>
    <source>
        <strain evidence="9">HYR1</strain>
    </source>
</reference>
<dbReference type="InterPro" id="IPR013098">
    <property type="entry name" value="Ig_I-set"/>
</dbReference>
<dbReference type="GO" id="GO:0004674">
    <property type="term" value="F:protein serine/threonine kinase activity"/>
    <property type="evidence" value="ECO:0007669"/>
    <property type="project" value="UniProtKB-KW"/>
</dbReference>
<keyword evidence="4" id="KW-0677">Repeat</keyword>
<organism evidence="9 10">
    <name type="scientific">Brachionus plicatilis</name>
    <name type="common">Marine rotifer</name>
    <name type="synonym">Brachionus muelleri</name>
    <dbReference type="NCBI Taxonomy" id="10195"/>
    <lineage>
        <taxon>Eukaryota</taxon>
        <taxon>Metazoa</taxon>
        <taxon>Spiralia</taxon>
        <taxon>Gnathifera</taxon>
        <taxon>Rotifera</taxon>
        <taxon>Eurotatoria</taxon>
        <taxon>Monogononta</taxon>
        <taxon>Pseudotrocha</taxon>
        <taxon>Ploima</taxon>
        <taxon>Brachionidae</taxon>
        <taxon>Brachionus</taxon>
    </lineage>
</organism>
<evidence type="ECO:0000256" key="2">
    <source>
        <dbReference type="ARBA" id="ARBA00006692"/>
    </source>
</evidence>
<evidence type="ECO:0000256" key="3">
    <source>
        <dbReference type="ARBA" id="ARBA00022490"/>
    </source>
</evidence>
<dbReference type="Proteomes" id="UP000276133">
    <property type="component" value="Unassembled WGS sequence"/>
</dbReference>
<keyword evidence="6" id="KW-0067">ATP-binding</keyword>
<dbReference type="AlphaFoldDB" id="A0A3M7REV7"/>
<dbReference type="PANTHER" id="PTHR47633">
    <property type="entry name" value="IMMUNOGLOBULIN"/>
    <property type="match status" value="1"/>
</dbReference>
<evidence type="ECO:0000256" key="6">
    <source>
        <dbReference type="ARBA" id="ARBA00022840"/>
    </source>
</evidence>
<keyword evidence="5" id="KW-0547">Nucleotide-binding</keyword>
<evidence type="ECO:0000256" key="4">
    <source>
        <dbReference type="ARBA" id="ARBA00022737"/>
    </source>
</evidence>
<evidence type="ECO:0000256" key="5">
    <source>
        <dbReference type="ARBA" id="ARBA00022741"/>
    </source>
</evidence>
<dbReference type="FunFam" id="2.60.40.10:FF:000147">
    <property type="entry name" value="Myosin light chain kinase"/>
    <property type="match status" value="1"/>
</dbReference>
<feature type="domain" description="Ig-like" evidence="8">
    <location>
        <begin position="209"/>
        <end position="297"/>
    </location>
</feature>
<dbReference type="GO" id="GO:0045989">
    <property type="term" value="P:positive regulation of striated muscle contraction"/>
    <property type="evidence" value="ECO:0007669"/>
    <property type="project" value="UniProtKB-ARBA"/>
</dbReference>
<comment type="subcellular location">
    <subcellularLocation>
        <location evidence="1">Cytoplasm</location>
    </subcellularLocation>
</comment>
<comment type="similarity">
    <text evidence="2">Belongs to the protein kinase superfamily. CAMK Ser/Thr protein kinase family.</text>
</comment>
<dbReference type="InterPro" id="IPR007110">
    <property type="entry name" value="Ig-like_dom"/>
</dbReference>
<keyword evidence="10" id="KW-1185">Reference proteome</keyword>
<sequence>GSRFKLYFDGMIHYLDILKVSKADEGLVRLFAKNINGEIESSAQLKVNPKQDYRSVLRSSKTGEPVYVPEELKQETSTELSSEERKVLDRLPLLKPFPKQQKPADTRFAPKFNKQLEPSKVTEGVVVLLSVEFLASPNPEAIWYKDGFQMQSSEDFFIEATATKSSLRIREAYKSDSGMYQVKIFNEVGIAQTKAYLTVTPADLDDLTPKILMDIKSVTCNSGDPVKFQSQAVGNPHPIITWYKDDEKLEMSQRIKEFTENDAYTLLIMESIAADSGCYELVAENAYGKVYTRAYLTVLGDKQIGEPEPIEVKYDDNNVRSVPLSSKFSQPVIQEALKDQTVTEGQSANFECIISNSEQATVEWFKEDKRIKQSKYFNMVSTGDKHQLNILEAFAEDEGLYKCAVSNPAGKTSSSAHLKIIHLTEAPVFVKTIDNAEVDENKPAEFGVQLKPDNQAQIEWSHNGVLVKEGINFQTENPSPGVYLLKLKQARPKDAGTYTCKAHNSAGTIKCSAQLIIKSMLKGSSESKPISSVLAFKNKFEQK</sequence>
<keyword evidence="3" id="KW-0963">Cytoplasm</keyword>
<evidence type="ECO:0000313" key="9">
    <source>
        <dbReference type="EMBL" id="RNA22001.1"/>
    </source>
</evidence>
<dbReference type="InterPro" id="IPR003598">
    <property type="entry name" value="Ig_sub2"/>
</dbReference>
<dbReference type="GO" id="GO:0005737">
    <property type="term" value="C:cytoplasm"/>
    <property type="evidence" value="ECO:0007669"/>
    <property type="project" value="UniProtKB-SubCell"/>
</dbReference>
<evidence type="ECO:0000259" key="8">
    <source>
        <dbReference type="PROSITE" id="PS50835"/>
    </source>
</evidence>
<proteinExistence type="inferred from homology"/>
<dbReference type="FunFam" id="2.60.40.10:FF:000425">
    <property type="entry name" value="Myosin light chain kinase"/>
    <property type="match status" value="2"/>
</dbReference>
<dbReference type="InterPro" id="IPR036179">
    <property type="entry name" value="Ig-like_dom_sf"/>
</dbReference>
<evidence type="ECO:0000256" key="1">
    <source>
        <dbReference type="ARBA" id="ARBA00004496"/>
    </source>
</evidence>
<protein>
    <submittedName>
        <fullName evidence="9">Titin-like isoform X3</fullName>
    </submittedName>
</protein>
<accession>A0A3M7REV7</accession>
<dbReference type="InterPro" id="IPR013783">
    <property type="entry name" value="Ig-like_fold"/>
</dbReference>
<dbReference type="Pfam" id="PF07679">
    <property type="entry name" value="I-set"/>
    <property type="match status" value="4"/>
</dbReference>
<evidence type="ECO:0000313" key="10">
    <source>
        <dbReference type="Proteomes" id="UP000276133"/>
    </source>
</evidence>
<dbReference type="EMBL" id="REGN01003552">
    <property type="protein sequence ID" value="RNA22001.1"/>
    <property type="molecule type" value="Genomic_DNA"/>
</dbReference>
<dbReference type="SUPFAM" id="SSF48726">
    <property type="entry name" value="Immunoglobulin"/>
    <property type="match status" value="5"/>
</dbReference>
<name>A0A3M7REV7_BRAPC</name>
<keyword evidence="7" id="KW-0393">Immunoglobulin domain</keyword>
<dbReference type="SMART" id="SM00408">
    <property type="entry name" value="IGc2"/>
    <property type="match status" value="4"/>
</dbReference>
<dbReference type="SMART" id="SM00409">
    <property type="entry name" value="IG"/>
    <property type="match status" value="4"/>
</dbReference>
<dbReference type="PROSITE" id="PS50835">
    <property type="entry name" value="IG_LIKE"/>
    <property type="match status" value="4"/>
</dbReference>
<dbReference type="STRING" id="10195.A0A3M7REV7"/>
<gene>
    <name evidence="9" type="ORF">BpHYR1_020071</name>
</gene>
<feature type="domain" description="Ig-like" evidence="8">
    <location>
        <begin position="331"/>
        <end position="419"/>
    </location>
</feature>
<dbReference type="GO" id="GO:0005524">
    <property type="term" value="F:ATP binding"/>
    <property type="evidence" value="ECO:0007669"/>
    <property type="project" value="UniProtKB-KW"/>
</dbReference>
<comment type="caution">
    <text evidence="9">The sequence shown here is derived from an EMBL/GenBank/DDBJ whole genome shotgun (WGS) entry which is preliminary data.</text>
</comment>
<dbReference type="GO" id="GO:0060298">
    <property type="term" value="P:positive regulation of sarcomere organization"/>
    <property type="evidence" value="ECO:0007669"/>
    <property type="project" value="UniProtKB-ARBA"/>
</dbReference>